<dbReference type="HAMAP" id="MF_00470">
    <property type="entry name" value="MenC_1"/>
    <property type="match status" value="1"/>
</dbReference>
<dbReference type="UniPathway" id="UPA01057">
    <property type="reaction ID" value="UER00165"/>
</dbReference>
<dbReference type="AlphaFoldDB" id="A0A5N5UAW2"/>
<dbReference type="Pfam" id="PF13378">
    <property type="entry name" value="MR_MLE_C"/>
    <property type="match status" value="1"/>
</dbReference>
<comment type="catalytic activity">
    <reaction evidence="4">
        <text>(1R,6R)-6-hydroxy-2-succinyl-cyclohexa-2,4-diene-1-carboxylate = 2-succinylbenzoate + H2O</text>
        <dbReference type="Rhea" id="RHEA:10196"/>
        <dbReference type="ChEBI" id="CHEBI:15377"/>
        <dbReference type="ChEBI" id="CHEBI:18325"/>
        <dbReference type="ChEBI" id="CHEBI:58689"/>
        <dbReference type="EC" id="4.2.1.113"/>
    </reaction>
</comment>
<dbReference type="InterPro" id="IPR029065">
    <property type="entry name" value="Enolase_C-like"/>
</dbReference>
<keyword evidence="2 4" id="KW-0460">Magnesium</keyword>
<dbReference type="GO" id="GO:0009063">
    <property type="term" value="P:amino acid catabolic process"/>
    <property type="evidence" value="ECO:0007669"/>
    <property type="project" value="InterPro"/>
</dbReference>
<dbReference type="InterPro" id="IPR013342">
    <property type="entry name" value="Mandelate_racemase_C"/>
</dbReference>
<sequence>MNFRPFAFELREPLATAAGDIARREGFLVTLDGDDGSCGVGEACPLPGWTESYDECRDALSDVTPAELDTLPPAARHGLALALLDGDARDDGVPLYRHLGRDERVETVPANATVGDASTEQTRERVTDAVDEGYTCVKLKAANRPLDEDIKRVAAAREVAPDIGIRLDANGSWTRDTANRAFEKLAAFDVSYVEQPLPASDLGGLTALPDTGVGVALDEGLYEHGIDAVLDSEADHLVLKPMALGGPDVALELARLARGAGIEPVVTTTIDGPIARAAAVHVAAAIPAVSACGLATGSLLATGDIPDPAPVGGGVVTVPQKDGNTPAVLLADYA</sequence>
<dbReference type="InterPro" id="IPR036849">
    <property type="entry name" value="Enolase-like_C_sf"/>
</dbReference>
<dbReference type="SMART" id="SM00922">
    <property type="entry name" value="MR_MLE"/>
    <property type="match status" value="1"/>
</dbReference>
<dbReference type="PANTHER" id="PTHR48073">
    <property type="entry name" value="O-SUCCINYLBENZOATE SYNTHASE-RELATED"/>
    <property type="match status" value="1"/>
</dbReference>
<dbReference type="EC" id="4.2.1.113" evidence="4"/>
<comment type="similarity">
    <text evidence="4">Belongs to the mandelate racemase/muconate lactonizing enzyme family. MenC type 1 subfamily.</text>
</comment>
<evidence type="ECO:0000259" key="5">
    <source>
        <dbReference type="SMART" id="SM00922"/>
    </source>
</evidence>
<proteinExistence type="inferred from homology"/>
<dbReference type="RefSeq" id="WP_152156316.1">
    <property type="nucleotide sequence ID" value="NZ_QMDY01000007.1"/>
</dbReference>
<feature type="active site" description="Proton donor" evidence="4">
    <location>
        <position position="140"/>
    </location>
</feature>
<dbReference type="InterPro" id="IPR018110">
    <property type="entry name" value="Mandel_Rmase/mucon_lact_enz_CS"/>
</dbReference>
<dbReference type="InterPro" id="IPR029017">
    <property type="entry name" value="Enolase-like_N"/>
</dbReference>
<feature type="active site" description="Proton acceptor" evidence="4">
    <location>
        <position position="240"/>
    </location>
</feature>
<comment type="pathway">
    <text evidence="4">Quinol/quinone metabolism; menaquinone biosynthesis.</text>
</comment>
<evidence type="ECO:0000313" key="6">
    <source>
        <dbReference type="EMBL" id="KAB7515499.1"/>
    </source>
</evidence>
<dbReference type="GO" id="GO:0000287">
    <property type="term" value="F:magnesium ion binding"/>
    <property type="evidence" value="ECO:0007669"/>
    <property type="project" value="UniProtKB-UniRule"/>
</dbReference>
<protein>
    <recommendedName>
        <fullName evidence="4">o-succinylbenzoate synthase</fullName>
        <shortName evidence="4">OSB synthase</shortName>
        <shortName evidence="4">OSBS</shortName>
        <ecNumber evidence="4">4.2.1.113</ecNumber>
    </recommendedName>
    <alternativeName>
        <fullName evidence="4">4-(2'-carboxyphenyl)-4-oxybutyric acid synthase</fullName>
    </alternativeName>
    <alternativeName>
        <fullName evidence="4">o-succinylbenzoic acid synthase</fullName>
    </alternativeName>
</protein>
<keyword evidence="1 4" id="KW-0479">Metal-binding</keyword>
<comment type="cofactor">
    <cofactor evidence="4">
        <name>a divalent metal cation</name>
        <dbReference type="ChEBI" id="CHEBI:60240"/>
    </cofactor>
</comment>
<gene>
    <name evidence="4" type="primary">menC</name>
    <name evidence="6" type="ORF">DP108_11055</name>
</gene>
<evidence type="ECO:0000313" key="7">
    <source>
        <dbReference type="Proteomes" id="UP000326207"/>
    </source>
</evidence>
<dbReference type="SFLD" id="SFLDG00180">
    <property type="entry name" value="muconate_cycloisomerase"/>
    <property type="match status" value="1"/>
</dbReference>
<dbReference type="GO" id="GO:0043748">
    <property type="term" value="F:O-succinylbenzoate synthase activity"/>
    <property type="evidence" value="ECO:0007669"/>
    <property type="project" value="UniProtKB-EC"/>
</dbReference>
<feature type="binding site" evidence="4">
    <location>
        <position position="194"/>
    </location>
    <ligand>
        <name>Mg(2+)</name>
        <dbReference type="ChEBI" id="CHEBI:18420"/>
    </ligand>
</feature>
<keyword evidence="3 4" id="KW-0456">Lyase</keyword>
<dbReference type="SUPFAM" id="SSF51604">
    <property type="entry name" value="Enolase C-terminal domain-like"/>
    <property type="match status" value="1"/>
</dbReference>
<comment type="caution">
    <text evidence="6">The sequence shown here is derived from an EMBL/GenBank/DDBJ whole genome shotgun (WGS) entry which is preliminary data.</text>
</comment>
<evidence type="ECO:0000256" key="2">
    <source>
        <dbReference type="ARBA" id="ARBA00022842"/>
    </source>
</evidence>
<dbReference type="GO" id="GO:0009234">
    <property type="term" value="P:menaquinone biosynthetic process"/>
    <property type="evidence" value="ECO:0007669"/>
    <property type="project" value="UniProtKB-UniRule"/>
</dbReference>
<evidence type="ECO:0000256" key="3">
    <source>
        <dbReference type="ARBA" id="ARBA00023239"/>
    </source>
</evidence>
<dbReference type="Gene3D" id="3.30.390.10">
    <property type="entry name" value="Enolase-like, N-terminal domain"/>
    <property type="match status" value="1"/>
</dbReference>
<dbReference type="SUPFAM" id="SSF54826">
    <property type="entry name" value="Enolase N-terminal domain-like"/>
    <property type="match status" value="1"/>
</dbReference>
<dbReference type="SFLD" id="SFLDS00001">
    <property type="entry name" value="Enolase"/>
    <property type="match status" value="1"/>
</dbReference>
<comment type="function">
    <text evidence="4">Converts 2-succinyl-6-hydroxy-2,4-cyclohexadiene-1-carboxylate (SHCHC) to 2-succinylbenzoate (OSB).</text>
</comment>
<dbReference type="InterPro" id="IPR010196">
    <property type="entry name" value="OSB_synthase_MenC1"/>
</dbReference>
<feature type="binding site" evidence="4">
    <location>
        <position position="218"/>
    </location>
    <ligand>
        <name>Mg(2+)</name>
        <dbReference type="ChEBI" id="CHEBI:18420"/>
    </ligand>
</feature>
<reference evidence="6 7" key="1">
    <citation type="submission" date="2019-10" db="EMBL/GenBank/DDBJ databases">
        <title>Unraveling microbial dark matter from salterns through culturing: the case of the genus Halosegnis.</title>
        <authorList>
            <person name="Duran-Viseras A."/>
            <person name="Andrei A.-S."/>
            <person name="Vera-Gargallo B."/>
            <person name="Ghai R."/>
            <person name="Sanchez-Porro C."/>
            <person name="Ventosa A."/>
        </authorList>
    </citation>
    <scope>NUCLEOTIDE SEQUENCE [LARGE SCALE GENOMIC DNA]</scope>
    <source>
        <strain evidence="6 7">F19-13</strain>
    </source>
</reference>
<dbReference type="Gene3D" id="3.20.20.120">
    <property type="entry name" value="Enolase-like C-terminal domain"/>
    <property type="match status" value="1"/>
</dbReference>
<feature type="binding site" evidence="4">
    <location>
        <position position="168"/>
    </location>
    <ligand>
        <name>Mg(2+)</name>
        <dbReference type="ChEBI" id="CHEBI:18420"/>
    </ligand>
</feature>
<keyword evidence="4" id="KW-0474">Menaquinone biosynthesis</keyword>
<dbReference type="EMBL" id="QMDY01000007">
    <property type="protein sequence ID" value="KAB7515499.1"/>
    <property type="molecule type" value="Genomic_DNA"/>
</dbReference>
<dbReference type="SFLD" id="SFLDF00009">
    <property type="entry name" value="o-succinylbenzoate_synthase"/>
    <property type="match status" value="1"/>
</dbReference>
<evidence type="ECO:0000256" key="1">
    <source>
        <dbReference type="ARBA" id="ARBA00022723"/>
    </source>
</evidence>
<feature type="domain" description="Mandelate racemase/muconate lactonizing enzyme C-terminal" evidence="5">
    <location>
        <begin position="119"/>
        <end position="209"/>
    </location>
</feature>
<dbReference type="CDD" id="cd03320">
    <property type="entry name" value="OSBS"/>
    <property type="match status" value="1"/>
</dbReference>
<dbReference type="PANTHER" id="PTHR48073:SF2">
    <property type="entry name" value="O-SUCCINYLBENZOATE SYNTHASE"/>
    <property type="match status" value="1"/>
</dbReference>
<organism evidence="6 7">
    <name type="scientific">Halosegnis rubeus</name>
    <dbReference type="NCBI Taxonomy" id="2212850"/>
    <lineage>
        <taxon>Archaea</taxon>
        <taxon>Methanobacteriati</taxon>
        <taxon>Methanobacteriota</taxon>
        <taxon>Stenosarchaea group</taxon>
        <taxon>Halobacteria</taxon>
        <taxon>Halobacteriales</taxon>
        <taxon>Natronomonadaceae</taxon>
        <taxon>Halosegnis</taxon>
    </lineage>
</organism>
<dbReference type="UniPathway" id="UPA00079"/>
<dbReference type="Proteomes" id="UP000326207">
    <property type="component" value="Unassembled WGS sequence"/>
</dbReference>
<dbReference type="PROSITE" id="PS00909">
    <property type="entry name" value="MR_MLE_2"/>
    <property type="match status" value="1"/>
</dbReference>
<comment type="pathway">
    <text evidence="4">Quinol/quinone metabolism; 1,4-dihydroxy-2-naphthoate biosynthesis; 1,4-dihydroxy-2-naphthoate from chorismate: step 4/7.</text>
</comment>
<accession>A0A5N5UAW2</accession>
<name>A0A5N5UAW2_9EURY</name>
<evidence type="ECO:0000256" key="4">
    <source>
        <dbReference type="HAMAP-Rule" id="MF_00470"/>
    </source>
</evidence>